<feature type="region of interest" description="Disordered" evidence="1">
    <location>
        <begin position="47"/>
        <end position="109"/>
    </location>
</feature>
<dbReference type="CDD" id="cd00303">
    <property type="entry name" value="retropepsin_like"/>
    <property type="match status" value="1"/>
</dbReference>
<evidence type="ECO:0000313" key="3">
    <source>
        <dbReference type="Proteomes" id="UP000237105"/>
    </source>
</evidence>
<organism evidence="2 3">
    <name type="scientific">Parasponia andersonii</name>
    <name type="common">Sponia andersonii</name>
    <dbReference type="NCBI Taxonomy" id="3476"/>
    <lineage>
        <taxon>Eukaryota</taxon>
        <taxon>Viridiplantae</taxon>
        <taxon>Streptophyta</taxon>
        <taxon>Embryophyta</taxon>
        <taxon>Tracheophyta</taxon>
        <taxon>Spermatophyta</taxon>
        <taxon>Magnoliopsida</taxon>
        <taxon>eudicotyledons</taxon>
        <taxon>Gunneridae</taxon>
        <taxon>Pentapetalae</taxon>
        <taxon>rosids</taxon>
        <taxon>fabids</taxon>
        <taxon>Rosales</taxon>
        <taxon>Cannabaceae</taxon>
        <taxon>Parasponia</taxon>
    </lineage>
</organism>
<evidence type="ECO:0000256" key="1">
    <source>
        <dbReference type="SAM" id="MobiDB-lite"/>
    </source>
</evidence>
<proteinExistence type="predicted"/>
<reference evidence="3" key="1">
    <citation type="submission" date="2016-06" db="EMBL/GenBank/DDBJ databases">
        <title>Parallel loss of symbiosis genes in relatives of nitrogen-fixing non-legume Parasponia.</title>
        <authorList>
            <person name="Van Velzen R."/>
            <person name="Holmer R."/>
            <person name="Bu F."/>
            <person name="Rutten L."/>
            <person name="Van Zeijl A."/>
            <person name="Liu W."/>
            <person name="Santuari L."/>
            <person name="Cao Q."/>
            <person name="Sharma T."/>
            <person name="Shen D."/>
            <person name="Roswanjaya Y."/>
            <person name="Wardhani T."/>
            <person name="Kalhor M.S."/>
            <person name="Jansen J."/>
            <person name="Van den Hoogen J."/>
            <person name="Gungor B."/>
            <person name="Hartog M."/>
            <person name="Hontelez J."/>
            <person name="Verver J."/>
            <person name="Yang W.-C."/>
            <person name="Schijlen E."/>
            <person name="Repin R."/>
            <person name="Schilthuizen M."/>
            <person name="Schranz E."/>
            <person name="Heidstra R."/>
            <person name="Miyata K."/>
            <person name="Fedorova E."/>
            <person name="Kohlen W."/>
            <person name="Bisseling T."/>
            <person name="Smit S."/>
            <person name="Geurts R."/>
        </authorList>
    </citation>
    <scope>NUCLEOTIDE SEQUENCE [LARGE SCALE GENOMIC DNA]</scope>
    <source>
        <strain evidence="3">cv. WU1-14</strain>
    </source>
</reference>
<comment type="caution">
    <text evidence="2">The sequence shown here is derived from an EMBL/GenBank/DDBJ whole genome shotgun (WGS) entry which is preliminary data.</text>
</comment>
<accession>A0A2P5CC19</accession>
<evidence type="ECO:0008006" key="4">
    <source>
        <dbReference type="Google" id="ProtNLM"/>
    </source>
</evidence>
<dbReference type="PANTHER" id="PTHR35046:SF9">
    <property type="entry name" value="RNA-DIRECTED DNA POLYMERASE"/>
    <property type="match status" value="1"/>
</dbReference>
<keyword evidence="3" id="KW-1185">Reference proteome</keyword>
<evidence type="ECO:0000313" key="2">
    <source>
        <dbReference type="EMBL" id="PON58606.1"/>
    </source>
</evidence>
<feature type="compositionally biased region" description="Basic and acidic residues" evidence="1">
    <location>
        <begin position="70"/>
        <end position="85"/>
    </location>
</feature>
<dbReference type="Proteomes" id="UP000237105">
    <property type="component" value="Unassembled WGS sequence"/>
</dbReference>
<dbReference type="AlphaFoldDB" id="A0A2P5CC19"/>
<gene>
    <name evidence="2" type="ORF">PanWU01x14_164960</name>
</gene>
<name>A0A2P5CC19_PARAD</name>
<dbReference type="EMBL" id="JXTB01000147">
    <property type="protein sequence ID" value="PON58606.1"/>
    <property type="molecule type" value="Genomic_DNA"/>
</dbReference>
<dbReference type="OrthoDB" id="1719899at2759"/>
<feature type="compositionally biased region" description="Acidic residues" evidence="1">
    <location>
        <begin position="95"/>
        <end position="105"/>
    </location>
</feature>
<sequence>MEEDRKVTMARFLNGLNREIANMIEIHHFVELEDLVHMAIKAERQLKRSGIRPRPALQTSSTAPWTPSYPRKEESSSTSKAKSEPKMATPNTALQDEDDCDDMPPLEDASMRDEEFGANQGEILGLVARRAISLQVKEEQEVQQENIFHTRCHMKDKVCSVIVDGGCWTNVASTSMVEKLGLRTLRHPCPYKLKWLNDSGEVKVTKQVVVPFQIGKYEDEVLCDVVPMQAGHLLLGRPWQYDRRVQHDGFTNKYSFIFNKRTITLVPTTPK</sequence>
<dbReference type="InterPro" id="IPR021109">
    <property type="entry name" value="Peptidase_aspartic_dom_sf"/>
</dbReference>
<dbReference type="Gene3D" id="2.40.70.10">
    <property type="entry name" value="Acid Proteases"/>
    <property type="match status" value="1"/>
</dbReference>
<dbReference type="PANTHER" id="PTHR35046">
    <property type="entry name" value="ZINC KNUCKLE (CCHC-TYPE) FAMILY PROTEIN"/>
    <property type="match status" value="1"/>
</dbReference>
<protein>
    <recommendedName>
        <fullName evidence="4">Aspartic peptidase domain containing protein</fullName>
    </recommendedName>
</protein>